<dbReference type="KEGG" id="tsa:AciPR4_3572"/>
<dbReference type="InterPro" id="IPR044074">
    <property type="entry name" value="PurU_ACT"/>
</dbReference>
<dbReference type="InterPro" id="IPR045865">
    <property type="entry name" value="ACT-like_dom_sf"/>
</dbReference>
<comment type="pathway">
    <text evidence="3">Purine metabolism; IMP biosynthesis via de novo pathway; formate from 10-formyl-5,6,7,8-tetrahydrofolate: step 1/1.</text>
</comment>
<sequence>MSKTAVLLVDCPDRKGLVAAIHNFLIEAYDVNILNADQHQDAELGLFFMRVEFVTENEECTVDHFRERFMPIAAKYAMHWRMDFEDTQQNVAIFVSQYLHCLADLLYRHQTGELQCNLTMIVSNHEDARPLAEFYKIPFHYTPVTAATKQQVEQRQLALLAEAKVDLVILARYMQIVSPQFVDAYPQRIINVHHSFLPAFTGARPYHAAFARGVKLIGASSHYVTAELDEGPIIEQDVTRISQNDALPSLIQKGRDLERLVLSRAVQWHLGHRILSYANKTVIFA</sequence>
<dbReference type="InterPro" id="IPR036477">
    <property type="entry name" value="Formyl_transf_N_sf"/>
</dbReference>
<dbReference type="SUPFAM" id="SSF55021">
    <property type="entry name" value="ACT-like"/>
    <property type="match status" value="1"/>
</dbReference>
<dbReference type="InterPro" id="IPR041729">
    <property type="entry name" value="Formyl-FH4-Hydrolase_C"/>
</dbReference>
<dbReference type="GO" id="GO:0008864">
    <property type="term" value="F:formyltetrahydrofolate deformylase activity"/>
    <property type="evidence" value="ECO:0007669"/>
    <property type="project" value="UniProtKB-UniRule"/>
</dbReference>
<evidence type="ECO:0000259" key="5">
    <source>
        <dbReference type="Pfam" id="PF00551"/>
    </source>
</evidence>
<dbReference type="Proteomes" id="UP000006844">
    <property type="component" value="Chromosome"/>
</dbReference>
<keyword evidence="3" id="KW-0658">Purine biosynthesis</keyword>
<dbReference type="RefSeq" id="WP_013570055.1">
    <property type="nucleotide sequence ID" value="NC_014963.1"/>
</dbReference>
<evidence type="ECO:0000256" key="3">
    <source>
        <dbReference type="HAMAP-Rule" id="MF_01927"/>
    </source>
</evidence>
<dbReference type="eggNOG" id="COG0788">
    <property type="taxonomic scope" value="Bacteria"/>
</dbReference>
<dbReference type="SUPFAM" id="SSF53328">
    <property type="entry name" value="Formyltransferase"/>
    <property type="match status" value="1"/>
</dbReference>
<reference evidence="6 7" key="1">
    <citation type="journal article" date="2012" name="Stand. Genomic Sci.">
        <title>Complete genome sequence of Terriglobus saanensis type strain SP1PR4(T), an Acidobacteria from tundra soil.</title>
        <authorList>
            <person name="Rawat S.R."/>
            <person name="Mannisto M.K."/>
            <person name="Starovoytov V."/>
            <person name="Goodwin L."/>
            <person name="Nolan M."/>
            <person name="Hauser L."/>
            <person name="Land M."/>
            <person name="Davenport K.W."/>
            <person name="Woyke T."/>
            <person name="Haggblom M.M."/>
        </authorList>
    </citation>
    <scope>NUCLEOTIDE SEQUENCE</scope>
    <source>
        <strain evidence="7">ATCC BAA-1853 / DSM 23119 / SP1PR4</strain>
    </source>
</reference>
<evidence type="ECO:0000256" key="4">
    <source>
        <dbReference type="NCBIfam" id="TIGR00655"/>
    </source>
</evidence>
<dbReference type="InterPro" id="IPR002376">
    <property type="entry name" value="Formyl_transf_N"/>
</dbReference>
<keyword evidence="2 3" id="KW-0378">Hydrolase</keyword>
<dbReference type="AlphaFoldDB" id="E8UYV9"/>
<dbReference type="Gene3D" id="3.30.70.260">
    <property type="match status" value="1"/>
</dbReference>
<evidence type="ECO:0000256" key="2">
    <source>
        <dbReference type="ARBA" id="ARBA00022801"/>
    </source>
</evidence>
<dbReference type="Gene3D" id="3.40.50.170">
    <property type="entry name" value="Formyl transferase, N-terminal domain"/>
    <property type="match status" value="1"/>
</dbReference>
<dbReference type="PRINTS" id="PR01575">
    <property type="entry name" value="FFH4HYDRLASE"/>
</dbReference>
<comment type="function">
    <text evidence="3">Catalyzes the hydrolysis of 10-formyltetrahydrofolate (formyl-FH4) to formate and tetrahydrofolate (FH4).</text>
</comment>
<dbReference type="HOGENOM" id="CLU_038395_3_0_0"/>
<proteinExistence type="inferred from homology"/>
<dbReference type="GO" id="GO:0006730">
    <property type="term" value="P:one-carbon metabolic process"/>
    <property type="evidence" value="ECO:0007669"/>
    <property type="project" value="UniProtKB-KW"/>
</dbReference>
<dbReference type="EC" id="3.5.1.10" evidence="3 4"/>
<dbReference type="STRING" id="401053.AciPR4_3572"/>
<gene>
    <name evidence="3" type="primary">purU</name>
    <name evidence="6" type="ordered locus">AciPR4_3572</name>
</gene>
<dbReference type="PANTHER" id="PTHR42706">
    <property type="entry name" value="FORMYLTETRAHYDROFOLATE DEFORMYLASE"/>
    <property type="match status" value="1"/>
</dbReference>
<dbReference type="PIRSF" id="PIRSF036480">
    <property type="entry name" value="FormyFH4_hydr"/>
    <property type="match status" value="1"/>
</dbReference>
<evidence type="ECO:0000313" key="7">
    <source>
        <dbReference type="Proteomes" id="UP000006844"/>
    </source>
</evidence>
<protein>
    <recommendedName>
        <fullName evidence="3 4">Formyltetrahydrofolate deformylase</fullName>
        <ecNumber evidence="3 4">3.5.1.10</ecNumber>
    </recommendedName>
    <alternativeName>
        <fullName evidence="3">Formyl-FH(4) hydrolase</fullName>
    </alternativeName>
</protein>
<dbReference type="NCBIfam" id="NF004684">
    <property type="entry name" value="PRK06027.1"/>
    <property type="match status" value="1"/>
</dbReference>
<dbReference type="CDD" id="cd04875">
    <property type="entry name" value="ACT_F4HF-DF"/>
    <property type="match status" value="1"/>
</dbReference>
<dbReference type="CDD" id="cd08648">
    <property type="entry name" value="FMT_core_Formyl-FH4-Hydrolase_C"/>
    <property type="match status" value="1"/>
</dbReference>
<dbReference type="EMBL" id="CP002467">
    <property type="protein sequence ID" value="ADV84325.1"/>
    <property type="molecule type" value="Genomic_DNA"/>
</dbReference>
<comment type="similarity">
    <text evidence="3">Belongs to the PurU family.</text>
</comment>
<evidence type="ECO:0000256" key="1">
    <source>
        <dbReference type="ARBA" id="ARBA00022563"/>
    </source>
</evidence>
<dbReference type="Pfam" id="PF00551">
    <property type="entry name" value="Formyl_trans_N"/>
    <property type="match status" value="1"/>
</dbReference>
<organism evidence="6 7">
    <name type="scientific">Terriglobus saanensis (strain ATCC BAA-1853 / DSM 23119 / SP1PR4)</name>
    <dbReference type="NCBI Taxonomy" id="401053"/>
    <lineage>
        <taxon>Bacteria</taxon>
        <taxon>Pseudomonadati</taxon>
        <taxon>Acidobacteriota</taxon>
        <taxon>Terriglobia</taxon>
        <taxon>Terriglobales</taxon>
        <taxon>Acidobacteriaceae</taxon>
        <taxon>Terriglobus</taxon>
    </lineage>
</organism>
<keyword evidence="7" id="KW-1185">Reference proteome</keyword>
<feature type="active site" evidence="3">
    <location>
        <position position="229"/>
    </location>
</feature>
<dbReference type="NCBIfam" id="TIGR00655">
    <property type="entry name" value="PurU"/>
    <property type="match status" value="1"/>
</dbReference>
<name>E8UYV9_TERSS</name>
<dbReference type="PANTHER" id="PTHR42706:SF1">
    <property type="entry name" value="FORMYLTETRAHYDROFOLATE DEFORMYLASE 2, MITOCHONDRIAL"/>
    <property type="match status" value="1"/>
</dbReference>
<dbReference type="HAMAP" id="MF_01927">
    <property type="entry name" value="PurU"/>
    <property type="match status" value="1"/>
</dbReference>
<dbReference type="OrthoDB" id="9806170at2"/>
<dbReference type="GO" id="GO:0006189">
    <property type="term" value="P:'de novo' IMP biosynthetic process"/>
    <property type="evidence" value="ECO:0007669"/>
    <property type="project" value="UniProtKB-UniRule"/>
</dbReference>
<feature type="domain" description="Formyl transferase N-terminal" evidence="5">
    <location>
        <begin position="90"/>
        <end position="266"/>
    </location>
</feature>
<dbReference type="UniPathway" id="UPA00074">
    <property type="reaction ID" value="UER00170"/>
</dbReference>
<evidence type="ECO:0000313" key="6">
    <source>
        <dbReference type="EMBL" id="ADV84325.1"/>
    </source>
</evidence>
<dbReference type="InterPro" id="IPR004810">
    <property type="entry name" value="PurU"/>
</dbReference>
<keyword evidence="1 3" id="KW-0554">One-carbon metabolism</keyword>
<accession>E8UYV9</accession>
<comment type="catalytic activity">
    <reaction evidence="3">
        <text>(6R)-10-formyltetrahydrofolate + H2O = (6S)-5,6,7,8-tetrahydrofolate + formate + H(+)</text>
        <dbReference type="Rhea" id="RHEA:19833"/>
        <dbReference type="ChEBI" id="CHEBI:15377"/>
        <dbReference type="ChEBI" id="CHEBI:15378"/>
        <dbReference type="ChEBI" id="CHEBI:15740"/>
        <dbReference type="ChEBI" id="CHEBI:57453"/>
        <dbReference type="ChEBI" id="CHEBI:195366"/>
        <dbReference type="EC" id="3.5.1.10"/>
    </reaction>
</comment>